<dbReference type="PANTHER" id="PTHR43105">
    <property type="entry name" value="RESPIRATORY NITRATE REDUCTASE"/>
    <property type="match status" value="1"/>
</dbReference>
<dbReference type="OrthoDB" id="23466at2157"/>
<evidence type="ECO:0000259" key="7">
    <source>
        <dbReference type="Pfam" id="PF04879"/>
    </source>
</evidence>
<dbReference type="GO" id="GO:0043546">
    <property type="term" value="F:molybdopterin cofactor binding"/>
    <property type="evidence" value="ECO:0007669"/>
    <property type="project" value="InterPro"/>
</dbReference>
<keyword evidence="3" id="KW-0408">Iron</keyword>
<dbReference type="Pfam" id="PF04879">
    <property type="entry name" value="Molybdop_Fe4S4"/>
    <property type="match status" value="1"/>
</dbReference>
<organism evidence="8 9">
    <name type="scientific">Halorubrum vacuolatum</name>
    <name type="common">Natronobacterium vacuolatum</name>
    <dbReference type="NCBI Taxonomy" id="63740"/>
    <lineage>
        <taxon>Archaea</taxon>
        <taxon>Methanobacteriati</taxon>
        <taxon>Methanobacteriota</taxon>
        <taxon>Stenosarchaea group</taxon>
        <taxon>Halobacteria</taxon>
        <taxon>Halobacteriales</taxon>
        <taxon>Haloferacaceae</taxon>
        <taxon>Halorubrum</taxon>
    </lineage>
</organism>
<dbReference type="Gene3D" id="2.40.40.20">
    <property type="match status" value="1"/>
</dbReference>
<keyword evidence="1" id="KW-0004">4Fe-4S</keyword>
<dbReference type="InterPro" id="IPR006657">
    <property type="entry name" value="MoPterin_dinucl-bd_dom"/>
</dbReference>
<feature type="domain" description="Molybdopterin dinucleotide-binding" evidence="6">
    <location>
        <begin position="580"/>
        <end position="687"/>
    </location>
</feature>
<keyword evidence="2" id="KW-0479">Metal-binding</keyword>
<dbReference type="InterPro" id="IPR006963">
    <property type="entry name" value="Mopterin_OxRdtase_4Fe-4S_dom"/>
</dbReference>
<dbReference type="InterPro" id="IPR006656">
    <property type="entry name" value="Mopterin_OxRdtase"/>
</dbReference>
<dbReference type="InterPro" id="IPR050123">
    <property type="entry name" value="Prok_molybdopt-oxidoreductase"/>
</dbReference>
<evidence type="ECO:0000313" key="9">
    <source>
        <dbReference type="Proteomes" id="UP000198397"/>
    </source>
</evidence>
<proteinExistence type="predicted"/>
<name>A0A238WVT6_HALVU</name>
<evidence type="ECO:0000256" key="2">
    <source>
        <dbReference type="ARBA" id="ARBA00022723"/>
    </source>
</evidence>
<dbReference type="InterPro" id="IPR009010">
    <property type="entry name" value="Asp_de-COase-like_dom_sf"/>
</dbReference>
<evidence type="ECO:0000259" key="5">
    <source>
        <dbReference type="Pfam" id="PF00384"/>
    </source>
</evidence>
<keyword evidence="9" id="KW-1185">Reference proteome</keyword>
<dbReference type="AlphaFoldDB" id="A0A238WVT6"/>
<dbReference type="GO" id="GO:0046872">
    <property type="term" value="F:metal ion binding"/>
    <property type="evidence" value="ECO:0007669"/>
    <property type="project" value="UniProtKB-KW"/>
</dbReference>
<evidence type="ECO:0000256" key="1">
    <source>
        <dbReference type="ARBA" id="ARBA00022485"/>
    </source>
</evidence>
<protein>
    <submittedName>
        <fullName evidence="8">Assimilatory nitrate reductase (Ferredoxin)</fullName>
    </submittedName>
</protein>
<reference evidence="8 9" key="1">
    <citation type="submission" date="2017-06" db="EMBL/GenBank/DDBJ databases">
        <authorList>
            <person name="Kim H.J."/>
            <person name="Triplett B.A."/>
        </authorList>
    </citation>
    <scope>NUCLEOTIDE SEQUENCE [LARGE SCALE GENOMIC DNA]</scope>
    <source>
        <strain evidence="8 9">DSM 8800</strain>
    </source>
</reference>
<evidence type="ECO:0000313" key="8">
    <source>
        <dbReference type="EMBL" id="SNR50548.1"/>
    </source>
</evidence>
<dbReference type="GO" id="GO:0016020">
    <property type="term" value="C:membrane"/>
    <property type="evidence" value="ECO:0007669"/>
    <property type="project" value="TreeGrafter"/>
</dbReference>
<dbReference type="Gene3D" id="3.40.50.740">
    <property type="match status" value="1"/>
</dbReference>
<sequence length="695" mass="73523">MRCAVGCGLRQRPTADGNGLATVRGDPSHVVSRGQACARGVDETADPRGDRLTRPLVRRGGDLVETTWDVALDRAISGFESAVGLDEDASTGADPDALAVIGSGQQTNEAAYALGKVARGGVGTERYDANTTLCMASAVRAYLDAFGSDAPPPTYDDIPEAAVHLIWGANPAVAHPVLFRWIADAAAEAGRELIVVDPVETATARRADRHVRPAFGGDHALARAILARLVEDDRVDREFIDAYTTGFEAVRESLSDPESAAEAAGVDLETVDRLAAAFERRTLVYWGMGVNQSVRGTATAGALIDCCLATGNLGPGCGPFSITGQANSMGARLCASTGTWPGHREFTDPTHRRAVASAWDVPVSRLPDSSGPGPVGILSRRPTALWTVATNPAAGLPAAGDAREVLSETFLVVQDAFRTETVEFADVVLPAATWGETVGTTTNMERRISRIRAATDPPGDARTDLEIIVAIGERLAPGLFDGTGADPEAVFEELTALTAGTPADCSGITYPRLEEGAVRWPAADPAAEAGYRYLVDAEPESDDDTRATGRFVFPTPSGQARFSTHAAAPLPEPVDDAYDLLLTTAREPDGYNTGIRSRDDDPDPPLARINPRTAAESLAVEEVASNRSDGSPIDIVSRRGRVRAILEPDPAVPEGAVWLPIHHPAANDLTVDATDPFSDEPNYKQCAVRIERPTY</sequence>
<dbReference type="SUPFAM" id="SSF50692">
    <property type="entry name" value="ADC-like"/>
    <property type="match status" value="1"/>
</dbReference>
<dbReference type="Gene3D" id="3.40.228.10">
    <property type="entry name" value="Dimethylsulfoxide Reductase, domain 2"/>
    <property type="match status" value="1"/>
</dbReference>
<feature type="domain" description="Molybdopterin oxidoreductase" evidence="5">
    <location>
        <begin position="51"/>
        <end position="474"/>
    </location>
</feature>
<evidence type="ECO:0000256" key="3">
    <source>
        <dbReference type="ARBA" id="ARBA00023004"/>
    </source>
</evidence>
<dbReference type="Pfam" id="PF01568">
    <property type="entry name" value="Molydop_binding"/>
    <property type="match status" value="1"/>
</dbReference>
<dbReference type="Gene3D" id="2.20.25.90">
    <property type="entry name" value="ADC-like domains"/>
    <property type="match status" value="1"/>
</dbReference>
<gene>
    <name evidence="8" type="ORF">SAMN06264855_110104</name>
</gene>
<dbReference type="NCBIfam" id="NF041323">
    <property type="entry name" value="Nitr_red_NasA_Halo"/>
    <property type="match status" value="1"/>
</dbReference>
<keyword evidence="4" id="KW-0411">Iron-sulfur</keyword>
<accession>A0A238WVT6</accession>
<dbReference type="Pfam" id="PF00384">
    <property type="entry name" value="Molybdopterin"/>
    <property type="match status" value="1"/>
</dbReference>
<dbReference type="SUPFAM" id="SSF53706">
    <property type="entry name" value="Formate dehydrogenase/DMSO reductase, domains 1-3"/>
    <property type="match status" value="1"/>
</dbReference>
<evidence type="ECO:0000256" key="4">
    <source>
        <dbReference type="ARBA" id="ARBA00023014"/>
    </source>
</evidence>
<dbReference type="GO" id="GO:0051539">
    <property type="term" value="F:4 iron, 4 sulfur cluster binding"/>
    <property type="evidence" value="ECO:0007669"/>
    <property type="project" value="UniProtKB-KW"/>
</dbReference>
<feature type="domain" description="4Fe-4S Mo/W bis-MGD-type" evidence="7">
    <location>
        <begin position="3"/>
        <end position="40"/>
    </location>
</feature>
<dbReference type="GO" id="GO:0016491">
    <property type="term" value="F:oxidoreductase activity"/>
    <property type="evidence" value="ECO:0007669"/>
    <property type="project" value="InterPro"/>
</dbReference>
<dbReference type="PANTHER" id="PTHR43105:SF10">
    <property type="entry name" value="NADH-QUINONE OXIDOREDUCTASE SUBUNIT G"/>
    <property type="match status" value="1"/>
</dbReference>
<dbReference type="Proteomes" id="UP000198397">
    <property type="component" value="Unassembled WGS sequence"/>
</dbReference>
<dbReference type="EMBL" id="FZNQ01000010">
    <property type="protein sequence ID" value="SNR50548.1"/>
    <property type="molecule type" value="Genomic_DNA"/>
</dbReference>
<evidence type="ECO:0000259" key="6">
    <source>
        <dbReference type="Pfam" id="PF01568"/>
    </source>
</evidence>
<dbReference type="InterPro" id="IPR054894">
    <property type="entry name" value="Nitr_red_NasA"/>
</dbReference>